<evidence type="ECO:0000313" key="3">
    <source>
        <dbReference type="Proteomes" id="UP000467841"/>
    </source>
</evidence>
<dbReference type="Pfam" id="PF25210">
    <property type="entry name" value="Kelch_FKB95"/>
    <property type="match status" value="1"/>
</dbReference>
<protein>
    <recommendedName>
        <fullName evidence="1">FKB95-like N-terminal Kelch domain-containing protein</fullName>
    </recommendedName>
</protein>
<proteinExistence type="predicted"/>
<reference evidence="2" key="1">
    <citation type="submission" date="2020-01" db="EMBL/GenBank/DDBJ databases">
        <authorList>
            <person name="Mishra B."/>
        </authorList>
    </citation>
    <scope>NUCLEOTIDE SEQUENCE [LARGE SCALE GENOMIC DNA]</scope>
</reference>
<name>A0A6D2K5W9_9BRAS</name>
<dbReference type="EMBL" id="CACVBM020001496">
    <property type="protein sequence ID" value="CAA7052194.1"/>
    <property type="molecule type" value="Genomic_DNA"/>
</dbReference>
<dbReference type="InterPro" id="IPR015915">
    <property type="entry name" value="Kelch-typ_b-propeller"/>
</dbReference>
<evidence type="ECO:0000313" key="2">
    <source>
        <dbReference type="EMBL" id="CAA7052194.1"/>
    </source>
</evidence>
<accession>A0A6D2K5W9</accession>
<keyword evidence="3" id="KW-1185">Reference proteome</keyword>
<dbReference type="SUPFAM" id="SSF117281">
    <property type="entry name" value="Kelch motif"/>
    <property type="match status" value="1"/>
</dbReference>
<dbReference type="PANTHER" id="PTHR24414">
    <property type="entry name" value="F-BOX/KELCH-REPEAT PROTEIN SKIP4"/>
    <property type="match status" value="1"/>
</dbReference>
<dbReference type="InterPro" id="IPR050354">
    <property type="entry name" value="F-box/kelch-repeat_ARATH"/>
</dbReference>
<dbReference type="PANTHER" id="PTHR24414:SF135">
    <property type="entry name" value="F-BOX DOMAIN-CONTAINING PROTEIN"/>
    <property type="match status" value="1"/>
</dbReference>
<dbReference type="AlphaFoldDB" id="A0A6D2K5W9"/>
<dbReference type="Gene3D" id="2.120.10.80">
    <property type="entry name" value="Kelch-type beta propeller"/>
    <property type="match status" value="1"/>
</dbReference>
<comment type="caution">
    <text evidence="2">The sequence shown here is derived from an EMBL/GenBank/DDBJ whole genome shotgun (WGS) entry which is preliminary data.</text>
</comment>
<evidence type="ECO:0000259" key="1">
    <source>
        <dbReference type="Pfam" id="PF25210"/>
    </source>
</evidence>
<sequence>MSSELFRSLVASPELYQVRRSLYDCTKPCLYVVLQNMENSENRVYILRRKPNGGRRLVLIPSLPAMPRAASIVAVDSKIHVFGGYKSNHQGKTSSAFSIDCLSHTVQPLLSMPVPVASSVACIIDKKIYVFGFTSYNTKAMVVFNTETQTWEQPGMIEPDIELGHRLYDCVVMDNKMYTMGSSSNSLVYEPKEKKWKESEWRLGNRQYWKSACVIDDVCYYYDRRDNKLMAYDIKERHREVVVGANEFLAKARRSGGWWPCTTVSYGGKLLVLFTKKVEIVKELWCAEITLGERNGQTISDEVEWYDVVFAGHFNLIESLAAESILHI</sequence>
<dbReference type="InterPro" id="IPR057499">
    <property type="entry name" value="Kelch_FKB95"/>
</dbReference>
<dbReference type="OrthoDB" id="45365at2759"/>
<gene>
    <name evidence="2" type="ORF">MERR_LOCUS39429</name>
</gene>
<dbReference type="Proteomes" id="UP000467841">
    <property type="component" value="Unassembled WGS sequence"/>
</dbReference>
<feature type="domain" description="FKB95-like N-terminal Kelch" evidence="1">
    <location>
        <begin position="45"/>
        <end position="310"/>
    </location>
</feature>
<organism evidence="2 3">
    <name type="scientific">Microthlaspi erraticum</name>
    <dbReference type="NCBI Taxonomy" id="1685480"/>
    <lineage>
        <taxon>Eukaryota</taxon>
        <taxon>Viridiplantae</taxon>
        <taxon>Streptophyta</taxon>
        <taxon>Embryophyta</taxon>
        <taxon>Tracheophyta</taxon>
        <taxon>Spermatophyta</taxon>
        <taxon>Magnoliopsida</taxon>
        <taxon>eudicotyledons</taxon>
        <taxon>Gunneridae</taxon>
        <taxon>Pentapetalae</taxon>
        <taxon>rosids</taxon>
        <taxon>malvids</taxon>
        <taxon>Brassicales</taxon>
        <taxon>Brassicaceae</taxon>
        <taxon>Coluteocarpeae</taxon>
        <taxon>Microthlaspi</taxon>
    </lineage>
</organism>